<dbReference type="Proteomes" id="UP000712600">
    <property type="component" value="Unassembled WGS sequence"/>
</dbReference>
<name>A0A8S9RHK8_BRACR</name>
<evidence type="ECO:0000313" key="2">
    <source>
        <dbReference type="Proteomes" id="UP000712600"/>
    </source>
</evidence>
<protein>
    <submittedName>
        <fullName evidence="1">Uncharacterized protein</fullName>
    </submittedName>
</protein>
<comment type="caution">
    <text evidence="1">The sequence shown here is derived from an EMBL/GenBank/DDBJ whole genome shotgun (WGS) entry which is preliminary data.</text>
</comment>
<dbReference type="EMBL" id="QGKX02000095">
    <property type="protein sequence ID" value="KAF3572370.1"/>
    <property type="molecule type" value="Genomic_DNA"/>
</dbReference>
<proteinExistence type="predicted"/>
<evidence type="ECO:0000313" key="1">
    <source>
        <dbReference type="EMBL" id="KAF3572370.1"/>
    </source>
</evidence>
<accession>A0A8S9RHK8</accession>
<organism evidence="1 2">
    <name type="scientific">Brassica cretica</name>
    <name type="common">Mustard</name>
    <dbReference type="NCBI Taxonomy" id="69181"/>
    <lineage>
        <taxon>Eukaryota</taxon>
        <taxon>Viridiplantae</taxon>
        <taxon>Streptophyta</taxon>
        <taxon>Embryophyta</taxon>
        <taxon>Tracheophyta</taxon>
        <taxon>Spermatophyta</taxon>
        <taxon>Magnoliopsida</taxon>
        <taxon>eudicotyledons</taxon>
        <taxon>Gunneridae</taxon>
        <taxon>Pentapetalae</taxon>
        <taxon>rosids</taxon>
        <taxon>malvids</taxon>
        <taxon>Brassicales</taxon>
        <taxon>Brassicaceae</taxon>
        <taxon>Brassiceae</taxon>
        <taxon>Brassica</taxon>
    </lineage>
</organism>
<sequence>MSRDSVSIDVRDGMSIDFGRRVSVDGRFVLSIDRGNALPYGSCVPNVQDLVRISIGIPCCF</sequence>
<reference evidence="1" key="1">
    <citation type="submission" date="2019-12" db="EMBL/GenBank/DDBJ databases">
        <title>Genome sequencing and annotation of Brassica cretica.</title>
        <authorList>
            <person name="Studholme D.J."/>
            <person name="Sarris P."/>
        </authorList>
    </citation>
    <scope>NUCLEOTIDE SEQUENCE</scope>
    <source>
        <strain evidence="1">PFS-109/04</strain>
        <tissue evidence="1">Leaf</tissue>
    </source>
</reference>
<dbReference type="AlphaFoldDB" id="A0A8S9RHK8"/>
<gene>
    <name evidence="1" type="ORF">F2Q69_00058473</name>
</gene>